<reference evidence="2" key="1">
    <citation type="submission" date="2022-11" db="UniProtKB">
        <authorList>
            <consortium name="WormBaseParasite"/>
        </authorList>
    </citation>
    <scope>IDENTIFICATION</scope>
</reference>
<organism evidence="1 2">
    <name type="scientific">Romanomermis culicivorax</name>
    <name type="common">Nematode worm</name>
    <dbReference type="NCBI Taxonomy" id="13658"/>
    <lineage>
        <taxon>Eukaryota</taxon>
        <taxon>Metazoa</taxon>
        <taxon>Ecdysozoa</taxon>
        <taxon>Nematoda</taxon>
        <taxon>Enoplea</taxon>
        <taxon>Dorylaimia</taxon>
        <taxon>Mermithida</taxon>
        <taxon>Mermithoidea</taxon>
        <taxon>Mermithidae</taxon>
        <taxon>Romanomermis</taxon>
    </lineage>
</organism>
<dbReference type="Proteomes" id="UP000887565">
    <property type="component" value="Unplaced"/>
</dbReference>
<sequence length="59" mass="6513">MTLKPENPLSVGKDYCNFAENDRQQHPTEPNGTKVSLSFGYVPSIAFHSVGKGRSSFKI</sequence>
<dbReference type="AlphaFoldDB" id="A0A915HJW5"/>
<name>A0A915HJW5_ROMCU</name>
<keyword evidence="1" id="KW-1185">Reference proteome</keyword>
<accession>A0A915HJW5</accession>
<proteinExistence type="predicted"/>
<dbReference type="WBParaSite" id="nRc.2.0.1.t01739-RA">
    <property type="protein sequence ID" value="nRc.2.0.1.t01739-RA"/>
    <property type="gene ID" value="nRc.2.0.1.g01739"/>
</dbReference>
<protein>
    <submittedName>
        <fullName evidence="2">Uncharacterized protein</fullName>
    </submittedName>
</protein>
<evidence type="ECO:0000313" key="1">
    <source>
        <dbReference type="Proteomes" id="UP000887565"/>
    </source>
</evidence>
<evidence type="ECO:0000313" key="2">
    <source>
        <dbReference type="WBParaSite" id="nRc.2.0.1.t01739-RA"/>
    </source>
</evidence>